<protein>
    <submittedName>
        <fullName evidence="3">Uncharacterized protein</fullName>
    </submittedName>
</protein>
<sequence>MKRKMGYCGTLVLFLILTILAPTKLADVTGEGSPVQDLNPPPPSPEQTTPPRPPEVTTPPRPAEETSPSPEPSGRLLKRQPPPIAPIEFITPRPLPRPPPTH</sequence>
<evidence type="ECO:0000256" key="2">
    <source>
        <dbReference type="SAM" id="SignalP"/>
    </source>
</evidence>
<feature type="compositionally biased region" description="Pro residues" evidence="1">
    <location>
        <begin position="39"/>
        <end position="61"/>
    </location>
</feature>
<dbReference type="EMBL" id="CP144692">
    <property type="protein sequence ID" value="WVY96360.1"/>
    <property type="molecule type" value="Genomic_DNA"/>
</dbReference>
<feature type="compositionally biased region" description="Pro residues" evidence="1">
    <location>
        <begin position="93"/>
        <end position="102"/>
    </location>
</feature>
<keyword evidence="2" id="KW-0732">Signal</keyword>
<proteinExistence type="predicted"/>
<evidence type="ECO:0000256" key="1">
    <source>
        <dbReference type="SAM" id="MobiDB-lite"/>
    </source>
</evidence>
<feature type="chain" id="PRO_5042916051" evidence="2">
    <location>
        <begin position="27"/>
        <end position="102"/>
    </location>
</feature>
<gene>
    <name evidence="3" type="ORF">V8G54_028511</name>
</gene>
<evidence type="ECO:0000313" key="3">
    <source>
        <dbReference type="EMBL" id="WVY96360.1"/>
    </source>
</evidence>
<organism evidence="3 4">
    <name type="scientific">Vigna mungo</name>
    <name type="common">Black gram</name>
    <name type="synonym">Phaseolus mungo</name>
    <dbReference type="NCBI Taxonomy" id="3915"/>
    <lineage>
        <taxon>Eukaryota</taxon>
        <taxon>Viridiplantae</taxon>
        <taxon>Streptophyta</taxon>
        <taxon>Embryophyta</taxon>
        <taxon>Tracheophyta</taxon>
        <taxon>Spermatophyta</taxon>
        <taxon>Magnoliopsida</taxon>
        <taxon>eudicotyledons</taxon>
        <taxon>Gunneridae</taxon>
        <taxon>Pentapetalae</taxon>
        <taxon>rosids</taxon>
        <taxon>fabids</taxon>
        <taxon>Fabales</taxon>
        <taxon>Fabaceae</taxon>
        <taxon>Papilionoideae</taxon>
        <taxon>50 kb inversion clade</taxon>
        <taxon>NPAAA clade</taxon>
        <taxon>indigoferoid/millettioid clade</taxon>
        <taxon>Phaseoleae</taxon>
        <taxon>Vigna</taxon>
    </lineage>
</organism>
<evidence type="ECO:0000313" key="4">
    <source>
        <dbReference type="Proteomes" id="UP001374535"/>
    </source>
</evidence>
<dbReference type="AlphaFoldDB" id="A0AAQ3MST6"/>
<keyword evidence="4" id="KW-1185">Reference proteome</keyword>
<accession>A0AAQ3MST6</accession>
<name>A0AAQ3MST6_VIGMU</name>
<feature type="region of interest" description="Disordered" evidence="1">
    <location>
        <begin position="28"/>
        <end position="102"/>
    </location>
</feature>
<dbReference type="Proteomes" id="UP001374535">
    <property type="component" value="Chromosome 9"/>
</dbReference>
<feature type="signal peptide" evidence="2">
    <location>
        <begin position="1"/>
        <end position="26"/>
    </location>
</feature>
<reference evidence="3 4" key="1">
    <citation type="journal article" date="2023" name="Life. Sci Alliance">
        <title>Evolutionary insights into 3D genome organization and epigenetic landscape of Vigna mungo.</title>
        <authorList>
            <person name="Junaid A."/>
            <person name="Singh B."/>
            <person name="Bhatia S."/>
        </authorList>
    </citation>
    <scope>NUCLEOTIDE SEQUENCE [LARGE SCALE GENOMIC DNA]</scope>
    <source>
        <strain evidence="3">Urdbean</strain>
    </source>
</reference>